<gene>
    <name evidence="3" type="ORF">BJF91_18495</name>
    <name evidence="2" type="ORF">GGQ71_000318</name>
</gene>
<dbReference type="PANTHER" id="PTHR47129:SF1">
    <property type="entry name" value="NMRA-LIKE DOMAIN-CONTAINING PROTEIN"/>
    <property type="match status" value="1"/>
</dbReference>
<dbReference type="InterPro" id="IPR052718">
    <property type="entry name" value="NmrA-type_oxidoreductase"/>
</dbReference>
<dbReference type="RefSeq" id="WP_075614883.1">
    <property type="nucleotide sequence ID" value="NZ_JACIED010000001.1"/>
</dbReference>
<organism evidence="3 4">
    <name type="scientific">Allorhizobium taibaishanense</name>
    <dbReference type="NCBI Taxonomy" id="887144"/>
    <lineage>
        <taxon>Bacteria</taxon>
        <taxon>Pseudomonadati</taxon>
        <taxon>Pseudomonadota</taxon>
        <taxon>Alphaproteobacteria</taxon>
        <taxon>Hyphomicrobiales</taxon>
        <taxon>Rhizobiaceae</taxon>
        <taxon>Rhizobium/Agrobacterium group</taxon>
        <taxon>Allorhizobium</taxon>
    </lineage>
</organism>
<evidence type="ECO:0000313" key="3">
    <source>
        <dbReference type="EMBL" id="OLP49091.1"/>
    </source>
</evidence>
<dbReference type="PANTHER" id="PTHR47129">
    <property type="entry name" value="QUINONE OXIDOREDUCTASE 2"/>
    <property type="match status" value="1"/>
</dbReference>
<dbReference type="Proteomes" id="UP000185598">
    <property type="component" value="Unassembled WGS sequence"/>
</dbReference>
<protein>
    <submittedName>
        <fullName evidence="3">NAD(P)-dependent oxidoreductase</fullName>
    </submittedName>
    <submittedName>
        <fullName evidence="2">NAD(P)H dehydrogenase (Quinone)</fullName>
        <ecNumber evidence="2">1.6.5.2</ecNumber>
    </submittedName>
</protein>
<dbReference type="Gene3D" id="3.40.50.720">
    <property type="entry name" value="NAD(P)-binding Rossmann-like Domain"/>
    <property type="match status" value="1"/>
</dbReference>
<name>A0A1Q9A3D9_9HYPH</name>
<dbReference type="Gene3D" id="3.90.25.10">
    <property type="entry name" value="UDP-galactose 4-epimerase, domain 1"/>
    <property type="match status" value="1"/>
</dbReference>
<dbReference type="GO" id="GO:0003955">
    <property type="term" value="F:NAD(P)H dehydrogenase (quinone) activity"/>
    <property type="evidence" value="ECO:0007669"/>
    <property type="project" value="UniProtKB-EC"/>
</dbReference>
<evidence type="ECO:0000259" key="1">
    <source>
        <dbReference type="Pfam" id="PF05368"/>
    </source>
</evidence>
<keyword evidence="4" id="KW-1185">Reference proteome</keyword>
<reference evidence="3 4" key="1">
    <citation type="submission" date="2016-09" db="EMBL/GenBank/DDBJ databases">
        <title>Rhizobium oryziradicis sp. nov., isolated from the root of rice.</title>
        <authorList>
            <person name="Zhao J."/>
            <person name="Zhang X."/>
        </authorList>
    </citation>
    <scope>NUCLEOTIDE SEQUENCE [LARGE SCALE GENOMIC DNA]</scope>
    <source>
        <strain evidence="3 4">14971</strain>
    </source>
</reference>
<dbReference type="CDD" id="cd05269">
    <property type="entry name" value="TMR_SDR_a"/>
    <property type="match status" value="1"/>
</dbReference>
<sequence length="291" mass="30411">MTKILITGASGHLGKLVIEHLLQSQHVAASEIVAGSRKPEALTELAAKGIETRRVDFTDPASLPAAFAGIDRLLIISTDAIGSRVEPQKAAIAAAVSAKVGRIFYTSMPKPDTSKILFAPEHQATEQAIKDSGLAYTIFRNNWYMENLFMALPSALASGQWYQASGAGKTAYIARADIARAMAAGLAKPVADSVIYTLNGEHAYSNPEIAALAAKVTGKPLTVVDITDEQLVQGMISAGVPAAVAPAFASVDAAVRAGDLDIVSDDARKLAGQPLMTLEAFLDASKAVLLG</sequence>
<dbReference type="InterPro" id="IPR008030">
    <property type="entry name" value="NmrA-like"/>
</dbReference>
<dbReference type="EMBL" id="JACIED010000001">
    <property type="protein sequence ID" value="MBB4006082.1"/>
    <property type="molecule type" value="Genomic_DNA"/>
</dbReference>
<evidence type="ECO:0000313" key="5">
    <source>
        <dbReference type="Proteomes" id="UP000544107"/>
    </source>
</evidence>
<dbReference type="STRING" id="887144.BJF91_18495"/>
<keyword evidence="2" id="KW-0560">Oxidoreductase</keyword>
<evidence type="ECO:0000313" key="2">
    <source>
        <dbReference type="EMBL" id="MBB4006082.1"/>
    </source>
</evidence>
<accession>A0A1Q9A3D9</accession>
<proteinExistence type="predicted"/>
<feature type="domain" description="NmrA-like" evidence="1">
    <location>
        <begin position="3"/>
        <end position="281"/>
    </location>
</feature>
<dbReference type="InterPro" id="IPR036291">
    <property type="entry name" value="NAD(P)-bd_dom_sf"/>
</dbReference>
<dbReference type="EC" id="1.6.5.2" evidence="2"/>
<dbReference type="EMBL" id="MKIN01000022">
    <property type="protein sequence ID" value="OLP49091.1"/>
    <property type="molecule type" value="Genomic_DNA"/>
</dbReference>
<dbReference type="Proteomes" id="UP000544107">
    <property type="component" value="Unassembled WGS sequence"/>
</dbReference>
<dbReference type="Pfam" id="PF05368">
    <property type="entry name" value="NmrA"/>
    <property type="match status" value="1"/>
</dbReference>
<dbReference type="AlphaFoldDB" id="A0A1Q9A3D9"/>
<evidence type="ECO:0000313" key="4">
    <source>
        <dbReference type="Proteomes" id="UP000185598"/>
    </source>
</evidence>
<comment type="caution">
    <text evidence="3">The sequence shown here is derived from an EMBL/GenBank/DDBJ whole genome shotgun (WGS) entry which is preliminary data.</text>
</comment>
<dbReference type="SUPFAM" id="SSF51735">
    <property type="entry name" value="NAD(P)-binding Rossmann-fold domains"/>
    <property type="match status" value="1"/>
</dbReference>
<reference evidence="2 5" key="2">
    <citation type="submission" date="2020-08" db="EMBL/GenBank/DDBJ databases">
        <title>Genomic Encyclopedia of Type Strains, Phase IV (KMG-IV): sequencing the most valuable type-strain genomes for metagenomic binning, comparative biology and taxonomic classification.</title>
        <authorList>
            <person name="Goeker M."/>
        </authorList>
    </citation>
    <scope>NUCLEOTIDE SEQUENCE [LARGE SCALE GENOMIC DNA]</scope>
    <source>
        <strain evidence="2 5">DSM 100021</strain>
    </source>
</reference>